<dbReference type="Pfam" id="PF09084">
    <property type="entry name" value="NMT1"/>
    <property type="match status" value="1"/>
</dbReference>
<dbReference type="EMBL" id="JAFBCY010000001">
    <property type="protein sequence ID" value="MBM7850448.1"/>
    <property type="molecule type" value="Genomic_DNA"/>
</dbReference>
<dbReference type="PANTHER" id="PTHR31528">
    <property type="entry name" value="4-AMINO-5-HYDROXYMETHYL-2-METHYLPYRIMIDINE PHOSPHATE SYNTHASE THI11-RELATED"/>
    <property type="match status" value="1"/>
</dbReference>
<reference evidence="4 5" key="2">
    <citation type="submission" date="2021-01" db="EMBL/GenBank/DDBJ databases">
        <title>Genomic Encyclopedia of Type Strains, Phase IV (KMG-IV): sequencing the most valuable type-strain genomes for metagenomic binning, comparative biology and taxonomic classification.</title>
        <authorList>
            <person name="Goeker M."/>
        </authorList>
    </citation>
    <scope>NUCLEOTIDE SEQUENCE [LARGE SCALE GENOMIC DNA]</scope>
    <source>
        <strain evidence="4 5">DSM 6130</strain>
    </source>
</reference>
<proteinExistence type="predicted"/>
<dbReference type="Proteomes" id="UP001143400">
    <property type="component" value="Unassembled WGS sequence"/>
</dbReference>
<evidence type="ECO:0000259" key="2">
    <source>
        <dbReference type="Pfam" id="PF09084"/>
    </source>
</evidence>
<keyword evidence="5" id="KW-1185">Reference proteome</keyword>
<dbReference type="InterPro" id="IPR015168">
    <property type="entry name" value="SsuA/THI5"/>
</dbReference>
<dbReference type="Gene3D" id="3.40.190.10">
    <property type="entry name" value="Periplasmic binding protein-like II"/>
    <property type="match status" value="2"/>
</dbReference>
<keyword evidence="3" id="KW-0067">ATP-binding</keyword>
<evidence type="ECO:0000313" key="6">
    <source>
        <dbReference type="Proteomes" id="UP001143400"/>
    </source>
</evidence>
<feature type="chain" id="PRO_5040817868" evidence="1">
    <location>
        <begin position="21"/>
        <end position="311"/>
    </location>
</feature>
<dbReference type="SUPFAM" id="SSF53850">
    <property type="entry name" value="Periplasmic binding protein-like II"/>
    <property type="match status" value="1"/>
</dbReference>
<dbReference type="EMBL" id="BSFF01000002">
    <property type="protein sequence ID" value="GLK55742.1"/>
    <property type="molecule type" value="Genomic_DNA"/>
</dbReference>
<organism evidence="3 6">
    <name type="scientific">Methylopila capsulata</name>
    <dbReference type="NCBI Taxonomy" id="61654"/>
    <lineage>
        <taxon>Bacteria</taxon>
        <taxon>Pseudomonadati</taxon>
        <taxon>Pseudomonadota</taxon>
        <taxon>Alphaproteobacteria</taxon>
        <taxon>Hyphomicrobiales</taxon>
        <taxon>Methylopilaceae</taxon>
        <taxon>Methylopila</taxon>
    </lineage>
</organism>
<protein>
    <submittedName>
        <fullName evidence="3">ABC transporter ATP-binding protein</fullName>
    </submittedName>
    <submittedName>
        <fullName evidence="4">Hydroxymethylpyrimidine transport system substrate-binding protein</fullName>
    </submittedName>
</protein>
<dbReference type="GO" id="GO:0005524">
    <property type="term" value="F:ATP binding"/>
    <property type="evidence" value="ECO:0007669"/>
    <property type="project" value="UniProtKB-KW"/>
</dbReference>
<dbReference type="Proteomes" id="UP000758856">
    <property type="component" value="Unassembled WGS sequence"/>
</dbReference>
<dbReference type="GO" id="GO:0009228">
    <property type="term" value="P:thiamine biosynthetic process"/>
    <property type="evidence" value="ECO:0007669"/>
    <property type="project" value="InterPro"/>
</dbReference>
<feature type="domain" description="SsuA/THI5-like" evidence="2">
    <location>
        <begin position="33"/>
        <end position="244"/>
    </location>
</feature>
<gene>
    <name evidence="3" type="ORF">GCM10008170_17610</name>
    <name evidence="4" type="ORF">JOD31_000660</name>
</gene>
<evidence type="ECO:0000256" key="1">
    <source>
        <dbReference type="SAM" id="SignalP"/>
    </source>
</evidence>
<evidence type="ECO:0000313" key="3">
    <source>
        <dbReference type="EMBL" id="GLK55742.1"/>
    </source>
</evidence>
<name>A0A9W6ISJ4_9HYPH</name>
<dbReference type="PANTHER" id="PTHR31528:SF3">
    <property type="entry name" value="THIAMINE BIOSYNTHESIS PROTEIN HI_0357-RELATED"/>
    <property type="match status" value="1"/>
</dbReference>
<feature type="signal peptide" evidence="1">
    <location>
        <begin position="1"/>
        <end position="20"/>
    </location>
</feature>
<keyword evidence="3" id="KW-0547">Nucleotide-binding</keyword>
<sequence>MIRLALAFAALLIAANPSAAAEKLVVLLDWYVNPDHAPLVVAKEGGFFARHGLDVELIAPADPSQPPRLVAAKQGDVAVTYQPELHQQVAAGLPLVRFATLIDTPLNTLIALKDGPVKDLKDLKGKKVGYSVTGFEDTLLLAMMETAGLTRDDVELINVNFALTQSLLAKQVDAVVGGYRNFEATQIRLAGGEAKVFFPEENGVPMYDELVFVAHKDTIGDDRLKRFVAALEEATTFLLNHDAETFALYLKGHPDLNDELNTRAWADTRARFAKNPGALDARRYARFAEFLKARGMIKETPAVGTYAVDVR</sequence>
<reference evidence="3" key="1">
    <citation type="journal article" date="2014" name="Int. J. Syst. Evol. Microbiol.">
        <title>Complete genome sequence of Corynebacterium casei LMG S-19264T (=DSM 44701T), isolated from a smear-ripened cheese.</title>
        <authorList>
            <consortium name="US DOE Joint Genome Institute (JGI-PGF)"/>
            <person name="Walter F."/>
            <person name="Albersmeier A."/>
            <person name="Kalinowski J."/>
            <person name="Ruckert C."/>
        </authorList>
    </citation>
    <scope>NUCLEOTIDE SEQUENCE</scope>
    <source>
        <strain evidence="3">VKM B-1606</strain>
    </source>
</reference>
<dbReference type="AlphaFoldDB" id="A0A9W6ISJ4"/>
<accession>A0A9W6ISJ4</accession>
<keyword evidence="1" id="KW-0732">Signal</keyword>
<dbReference type="RefSeq" id="WP_204948870.1">
    <property type="nucleotide sequence ID" value="NZ_BSFF01000002.1"/>
</dbReference>
<comment type="caution">
    <text evidence="3">The sequence shown here is derived from an EMBL/GenBank/DDBJ whole genome shotgun (WGS) entry which is preliminary data.</text>
</comment>
<dbReference type="InterPro" id="IPR027939">
    <property type="entry name" value="NMT1/THI5"/>
</dbReference>
<evidence type="ECO:0000313" key="5">
    <source>
        <dbReference type="Proteomes" id="UP000758856"/>
    </source>
</evidence>
<evidence type="ECO:0000313" key="4">
    <source>
        <dbReference type="EMBL" id="MBM7850448.1"/>
    </source>
</evidence>
<reference evidence="3" key="3">
    <citation type="submission" date="2023-01" db="EMBL/GenBank/DDBJ databases">
        <authorList>
            <person name="Sun Q."/>
            <person name="Evtushenko L."/>
        </authorList>
    </citation>
    <scope>NUCLEOTIDE SEQUENCE</scope>
    <source>
        <strain evidence="3">VKM B-1606</strain>
    </source>
</reference>